<dbReference type="NCBIfam" id="NF033157">
    <property type="entry name" value="SWFGD_domain"/>
    <property type="match status" value="1"/>
</dbReference>
<feature type="region of interest" description="Disordered" evidence="1">
    <location>
        <begin position="41"/>
        <end position="64"/>
    </location>
</feature>
<proteinExistence type="predicted"/>
<organism evidence="2 3">
    <name type="scientific">Sphingomonas kyeonggiensis</name>
    <dbReference type="NCBI Taxonomy" id="1268553"/>
    <lineage>
        <taxon>Bacteria</taxon>
        <taxon>Pseudomonadati</taxon>
        <taxon>Pseudomonadota</taxon>
        <taxon>Alphaproteobacteria</taxon>
        <taxon>Sphingomonadales</taxon>
        <taxon>Sphingomonadaceae</taxon>
        <taxon>Sphingomonas</taxon>
    </lineage>
</organism>
<feature type="compositionally biased region" description="Gly residues" evidence="1">
    <location>
        <begin position="42"/>
        <end position="59"/>
    </location>
</feature>
<feature type="region of interest" description="Disordered" evidence="1">
    <location>
        <begin position="69"/>
        <end position="88"/>
    </location>
</feature>
<comment type="caution">
    <text evidence="2">The sequence shown here is derived from an EMBL/GenBank/DDBJ whole genome shotgun (WGS) entry which is preliminary data.</text>
</comment>
<keyword evidence="3" id="KW-1185">Reference proteome</keyword>
<accession>A0A7W7K5R5</accession>
<evidence type="ECO:0008006" key="4">
    <source>
        <dbReference type="Google" id="ProtNLM"/>
    </source>
</evidence>
<protein>
    <recommendedName>
        <fullName evidence="4">DUF2171 domain-containing protein</fullName>
    </recommendedName>
</protein>
<evidence type="ECO:0000313" key="3">
    <source>
        <dbReference type="Proteomes" id="UP000575241"/>
    </source>
</evidence>
<feature type="region of interest" description="Disordered" evidence="1">
    <location>
        <begin position="1"/>
        <end position="25"/>
    </location>
</feature>
<dbReference type="Proteomes" id="UP000575241">
    <property type="component" value="Unassembled WGS sequence"/>
</dbReference>
<gene>
    <name evidence="2" type="ORF">HNP52_004250</name>
</gene>
<dbReference type="InterPro" id="IPR047800">
    <property type="entry name" value="SWFGD_dom"/>
</dbReference>
<dbReference type="Pfam" id="PF09939">
    <property type="entry name" value="DUF2171"/>
    <property type="match status" value="1"/>
</dbReference>
<reference evidence="2 3" key="1">
    <citation type="submission" date="2020-08" db="EMBL/GenBank/DDBJ databases">
        <title>Functional genomics of gut bacteria from endangered species of beetles.</title>
        <authorList>
            <person name="Carlos-Shanley C."/>
        </authorList>
    </citation>
    <scope>NUCLEOTIDE SEQUENCE [LARGE SCALE GENOMIC DNA]</scope>
    <source>
        <strain evidence="2 3">S00224</strain>
    </source>
</reference>
<sequence length="288" mass="33558">MNDRYGDPRYFGPEDQYQVSGVRRAGGEHYSSAREYAAAGAFGKGRGYRGNQGYGGGYGNDWDRGGRDYRTDRGNWDAPRGYGEDREYRTGYDPDRGFFDRAGDEVRSWFGDREAERRREADMRYDARQGRDERWAHGPDDHYSGWRRQRIAELDNDYDEYRRENAQRFESEFNNWRTDRQGQRDGLRRVIEHMEVVGSDGVHVGKVDKIRGDRIILAKHDADAGGHHHSIPSRWIQSVDDKVTLRKTADEAHAAWKDEERSGALFGGRDDQDWNRDRNLNRSFLGTY</sequence>
<name>A0A7W7K5R5_9SPHN</name>
<dbReference type="RefSeq" id="WP_184170331.1">
    <property type="nucleotide sequence ID" value="NZ_JACHLN010000004.1"/>
</dbReference>
<evidence type="ECO:0000313" key="2">
    <source>
        <dbReference type="EMBL" id="MBB4841153.1"/>
    </source>
</evidence>
<evidence type="ECO:0000256" key="1">
    <source>
        <dbReference type="SAM" id="MobiDB-lite"/>
    </source>
</evidence>
<dbReference type="AlphaFoldDB" id="A0A7W7K5R5"/>
<dbReference type="InterPro" id="IPR018684">
    <property type="entry name" value="DUF2171"/>
</dbReference>
<dbReference type="EMBL" id="JACHLN010000004">
    <property type="protein sequence ID" value="MBB4841153.1"/>
    <property type="molecule type" value="Genomic_DNA"/>
</dbReference>